<feature type="domain" description="Periplasmic binding protein" evidence="6">
    <location>
        <begin position="65"/>
        <end position="324"/>
    </location>
</feature>
<dbReference type="GO" id="GO:0030313">
    <property type="term" value="C:cell envelope"/>
    <property type="evidence" value="ECO:0007669"/>
    <property type="project" value="UniProtKB-SubCell"/>
</dbReference>
<dbReference type="AlphaFoldDB" id="A0A949JYZ3"/>
<reference evidence="7" key="1">
    <citation type="submission" date="2021-06" db="EMBL/GenBank/DDBJ databases">
        <title>Description of novel taxa of the family Lachnospiraceae.</title>
        <authorList>
            <person name="Chaplin A.V."/>
            <person name="Sokolova S.R."/>
            <person name="Pikina A.P."/>
            <person name="Korzhanova M."/>
            <person name="Belova V."/>
            <person name="Korostin D."/>
            <person name="Efimov B.A."/>
        </authorList>
    </citation>
    <scope>NUCLEOTIDE SEQUENCE</scope>
    <source>
        <strain evidence="7">ASD5720</strain>
    </source>
</reference>
<keyword evidence="8" id="KW-1185">Reference proteome</keyword>
<organism evidence="7 8">
    <name type="scientific">Diplocloster agilis</name>
    <dbReference type="NCBI Taxonomy" id="2850323"/>
    <lineage>
        <taxon>Bacteria</taxon>
        <taxon>Bacillati</taxon>
        <taxon>Bacillota</taxon>
        <taxon>Clostridia</taxon>
        <taxon>Lachnospirales</taxon>
        <taxon>Lachnospiraceae</taxon>
        <taxon>Diplocloster</taxon>
    </lineage>
</organism>
<feature type="chain" id="PRO_5039635223" evidence="5">
    <location>
        <begin position="21"/>
        <end position="362"/>
    </location>
</feature>
<evidence type="ECO:0000313" key="7">
    <source>
        <dbReference type="EMBL" id="MBU9736751.1"/>
    </source>
</evidence>
<evidence type="ECO:0000256" key="4">
    <source>
        <dbReference type="SAM" id="MobiDB-lite"/>
    </source>
</evidence>
<name>A0A949JYZ3_9FIRM</name>
<dbReference type="Pfam" id="PF13407">
    <property type="entry name" value="Peripla_BP_4"/>
    <property type="match status" value="1"/>
</dbReference>
<feature type="signal peptide" evidence="5">
    <location>
        <begin position="1"/>
        <end position="20"/>
    </location>
</feature>
<dbReference type="InterPro" id="IPR028082">
    <property type="entry name" value="Peripla_BP_I"/>
</dbReference>
<sequence>MKKKSFCSVLALILVLTLLAGCGQEEKTPQEEPSKASAEPTQAPAAPSEQKDTPAPEAAGDNPIIGFANYSTISYFMDMGAAAHKTAADAGCEFHELYHGGDASVMVDQVEDLIAMGCKILITEETDDTSMVKTFNELKEKGIIIVSCDIRTKEGVDYWIASDNKQIGRTSGENAVAYLTEKYGEAKGTIAILSSKTTTSMIDRAEGFKEVVAEYPGIEIVDEQFPTDFSAVNMMTLTDDILQVYGKDSLDVIFASNQTQVEGANSAIVTAKRQDVALFGVDDSDAIYEALKDPNSTLQSTVVQDPIAMGVQAVTAGLALYRGETFESDTYNPDVVLVTRDNVADYMSEKAAQVEALKDYYN</sequence>
<dbReference type="RefSeq" id="WP_238721452.1">
    <property type="nucleotide sequence ID" value="NZ_JAHQCW010000012.1"/>
</dbReference>
<dbReference type="CDD" id="cd01536">
    <property type="entry name" value="PBP1_ABC_sugar_binding-like"/>
    <property type="match status" value="1"/>
</dbReference>
<dbReference type="PROSITE" id="PS51257">
    <property type="entry name" value="PROKAR_LIPOPROTEIN"/>
    <property type="match status" value="1"/>
</dbReference>
<dbReference type="Gene3D" id="3.40.50.2300">
    <property type="match status" value="2"/>
</dbReference>
<dbReference type="PANTHER" id="PTHR46847:SF1">
    <property type="entry name" value="D-ALLOSE-BINDING PERIPLASMIC PROTEIN-RELATED"/>
    <property type="match status" value="1"/>
</dbReference>
<comment type="subcellular location">
    <subcellularLocation>
        <location evidence="1">Cell envelope</location>
    </subcellularLocation>
</comment>
<evidence type="ECO:0000256" key="5">
    <source>
        <dbReference type="SAM" id="SignalP"/>
    </source>
</evidence>
<evidence type="ECO:0000256" key="3">
    <source>
        <dbReference type="ARBA" id="ARBA00022729"/>
    </source>
</evidence>
<dbReference type="GO" id="GO:0030246">
    <property type="term" value="F:carbohydrate binding"/>
    <property type="evidence" value="ECO:0007669"/>
    <property type="project" value="UniProtKB-ARBA"/>
</dbReference>
<gene>
    <name evidence="7" type="ORF">KTH89_09395</name>
</gene>
<accession>A0A949JYZ3</accession>
<comment type="caution">
    <text evidence="7">The sequence shown here is derived from an EMBL/GenBank/DDBJ whole genome shotgun (WGS) entry which is preliminary data.</text>
</comment>
<dbReference type="InterPro" id="IPR025997">
    <property type="entry name" value="SBP_2_dom"/>
</dbReference>
<dbReference type="SUPFAM" id="SSF53822">
    <property type="entry name" value="Periplasmic binding protein-like I"/>
    <property type="match status" value="1"/>
</dbReference>
<protein>
    <submittedName>
        <fullName evidence="7">Sugar ABC transporter substrate-binding protein</fullName>
    </submittedName>
</protein>
<dbReference type="EMBL" id="JAHQCW010000012">
    <property type="protein sequence ID" value="MBU9736751.1"/>
    <property type="molecule type" value="Genomic_DNA"/>
</dbReference>
<evidence type="ECO:0000313" key="8">
    <source>
        <dbReference type="Proteomes" id="UP000712157"/>
    </source>
</evidence>
<evidence type="ECO:0000256" key="2">
    <source>
        <dbReference type="ARBA" id="ARBA00007639"/>
    </source>
</evidence>
<dbReference type="PANTHER" id="PTHR46847">
    <property type="entry name" value="D-ALLOSE-BINDING PERIPLASMIC PROTEIN-RELATED"/>
    <property type="match status" value="1"/>
</dbReference>
<comment type="similarity">
    <text evidence="2">Belongs to the bacterial solute-binding protein 2 family.</text>
</comment>
<evidence type="ECO:0000256" key="1">
    <source>
        <dbReference type="ARBA" id="ARBA00004196"/>
    </source>
</evidence>
<keyword evidence="3 5" id="KW-0732">Signal</keyword>
<proteinExistence type="inferred from homology"/>
<dbReference type="Proteomes" id="UP000712157">
    <property type="component" value="Unassembled WGS sequence"/>
</dbReference>
<evidence type="ECO:0000259" key="6">
    <source>
        <dbReference type="Pfam" id="PF13407"/>
    </source>
</evidence>
<feature type="region of interest" description="Disordered" evidence="4">
    <location>
        <begin position="26"/>
        <end position="60"/>
    </location>
</feature>